<feature type="transmembrane region" description="Helical" evidence="8">
    <location>
        <begin position="58"/>
        <end position="77"/>
    </location>
</feature>
<evidence type="ECO:0000256" key="4">
    <source>
        <dbReference type="ARBA" id="ARBA00022692"/>
    </source>
</evidence>
<dbReference type="GO" id="GO:0008324">
    <property type="term" value="F:monoatomic cation transmembrane transporter activity"/>
    <property type="evidence" value="ECO:0007669"/>
    <property type="project" value="InterPro"/>
</dbReference>
<feature type="transmembrane region" description="Helical" evidence="8">
    <location>
        <begin position="295"/>
        <end position="315"/>
    </location>
</feature>
<keyword evidence="7 8" id="KW-0472">Membrane</keyword>
<dbReference type="InterPro" id="IPR003445">
    <property type="entry name" value="Cat_transpt"/>
</dbReference>
<keyword evidence="10" id="KW-1185">Reference proteome</keyword>
<feature type="transmembrane region" description="Helical" evidence="8">
    <location>
        <begin position="147"/>
        <end position="169"/>
    </location>
</feature>
<feature type="transmembrane region" description="Helical" evidence="8">
    <location>
        <begin position="561"/>
        <end position="582"/>
    </location>
</feature>
<evidence type="ECO:0000256" key="5">
    <source>
        <dbReference type="ARBA" id="ARBA00022989"/>
    </source>
</evidence>
<feature type="transmembrane region" description="Helical" evidence="8">
    <location>
        <begin position="384"/>
        <end position="403"/>
    </location>
</feature>
<dbReference type="KEGG" id="als:DJ013_13145"/>
<feature type="transmembrane region" description="Helical" evidence="8">
    <location>
        <begin position="264"/>
        <end position="283"/>
    </location>
</feature>
<keyword evidence="4 8" id="KW-0812">Transmembrane</keyword>
<organism evidence="9 10">
    <name type="scientific">Arcticibacterium luteifluviistationis</name>
    <dbReference type="NCBI Taxonomy" id="1784714"/>
    <lineage>
        <taxon>Bacteria</taxon>
        <taxon>Pseudomonadati</taxon>
        <taxon>Bacteroidota</taxon>
        <taxon>Cytophagia</taxon>
        <taxon>Cytophagales</taxon>
        <taxon>Leadbetterellaceae</taxon>
        <taxon>Arcticibacterium</taxon>
    </lineage>
</organism>
<dbReference type="RefSeq" id="WP_111372253.1">
    <property type="nucleotide sequence ID" value="NZ_CP029480.1"/>
</dbReference>
<gene>
    <name evidence="9" type="ORF">DJ013_13145</name>
</gene>
<protein>
    <submittedName>
        <fullName evidence="9">ATPase</fullName>
    </submittedName>
</protein>
<feature type="transmembrane region" description="Helical" evidence="8">
    <location>
        <begin position="181"/>
        <end position="199"/>
    </location>
</feature>
<sequence length="600" mass="67363">MKLKHYLVDFWDKLILIREKVVKRIDWAIFGALLLAFALVIYQIAFPKELAVENWVDTILIDIPIVVMFLYFIKWVLQNFIRKRIKLLDRTHLPDLIFAGLLYLFLYLKGNFELINQNWFLYILLSVFFVVRLMREGTIFGGRGMTPSVLFVVSFIMLILVGTAILLIPDVSSQKISFIDALFTATSAVCVTGLTVVDTSTTFTGIGQDMLLVLIQIGGLGLMTFTNFFAILFKGGMSFRNHLILSDIIQTDKPNSLFSTLLKIMSYTLVIELIGVFFIHLTSNETFFTSSYDSWMFSVFHSISAFCNAGFSTLPDGLFNGGFRYNYPFQLVICVLVILGGIGFPVVIDLYDTFKKLIKSLIGWLFFKKRFIFMARNLNVHSRLVLTSTGVLLALGTVLYFITEYNNSLQPHPTLYGKVVQSFFGSVTPRTAGFNTVDMGGLMQGTILIYLLLMWIGASPSSTGGGIKTTTFTIAISNIVALAKGKERVDLFKREISSSSIHRAFAVIFLSLLIIGMAVFLISTFEPQQELTKIAFECFSAYSTVGLSMNLTPQLGTASKLVLIVTMFLGRVGMFTLLFGVFKKIQSSSYQYPKENVLII</sequence>
<keyword evidence="5 8" id="KW-1133">Transmembrane helix</keyword>
<reference evidence="9 10" key="1">
    <citation type="submission" date="2018-05" db="EMBL/GenBank/DDBJ databases">
        <title>Complete genome sequence of Arcticibacterium luteifluviistationis SM1504T, a cytophagaceae bacterium isolated from Arctic surface seawater.</title>
        <authorList>
            <person name="Li Y."/>
            <person name="Qin Q.-L."/>
        </authorList>
    </citation>
    <scope>NUCLEOTIDE SEQUENCE [LARGE SCALE GENOMIC DNA]</scope>
    <source>
        <strain evidence="9 10">SM1504</strain>
    </source>
</reference>
<dbReference type="EMBL" id="CP029480">
    <property type="protein sequence ID" value="AWV99060.1"/>
    <property type="molecule type" value="Genomic_DNA"/>
</dbReference>
<comment type="subcellular location">
    <subcellularLocation>
        <location evidence="1">Cell membrane</location>
        <topology evidence="1">Multi-pass membrane protein</topology>
    </subcellularLocation>
</comment>
<name>A0A2Z4GD80_9BACT</name>
<feature type="transmembrane region" description="Helical" evidence="8">
    <location>
        <begin position="211"/>
        <end position="233"/>
    </location>
</feature>
<evidence type="ECO:0000256" key="2">
    <source>
        <dbReference type="ARBA" id="ARBA00022448"/>
    </source>
</evidence>
<evidence type="ECO:0000313" key="10">
    <source>
        <dbReference type="Proteomes" id="UP000249873"/>
    </source>
</evidence>
<evidence type="ECO:0000256" key="7">
    <source>
        <dbReference type="ARBA" id="ARBA00023136"/>
    </source>
</evidence>
<feature type="transmembrane region" description="Helical" evidence="8">
    <location>
        <begin position="119"/>
        <end position="135"/>
    </location>
</feature>
<keyword evidence="3" id="KW-1003">Cell membrane</keyword>
<feature type="transmembrane region" description="Helical" evidence="8">
    <location>
        <begin position="327"/>
        <end position="351"/>
    </location>
</feature>
<keyword evidence="6" id="KW-0406">Ion transport</keyword>
<dbReference type="GO" id="GO:0005886">
    <property type="term" value="C:plasma membrane"/>
    <property type="evidence" value="ECO:0007669"/>
    <property type="project" value="UniProtKB-SubCell"/>
</dbReference>
<dbReference type="Proteomes" id="UP000249873">
    <property type="component" value="Chromosome"/>
</dbReference>
<feature type="transmembrane region" description="Helical" evidence="8">
    <location>
        <begin position="439"/>
        <end position="458"/>
    </location>
</feature>
<evidence type="ECO:0000256" key="3">
    <source>
        <dbReference type="ARBA" id="ARBA00022475"/>
    </source>
</evidence>
<keyword evidence="2" id="KW-0813">Transport</keyword>
<dbReference type="PANTHER" id="PTHR32024:SF1">
    <property type="entry name" value="KTR SYSTEM POTASSIUM UPTAKE PROTEIN B"/>
    <property type="match status" value="1"/>
</dbReference>
<evidence type="ECO:0000256" key="1">
    <source>
        <dbReference type="ARBA" id="ARBA00004651"/>
    </source>
</evidence>
<evidence type="ECO:0000256" key="6">
    <source>
        <dbReference type="ARBA" id="ARBA00023065"/>
    </source>
</evidence>
<dbReference type="Pfam" id="PF02386">
    <property type="entry name" value="TrkH"/>
    <property type="match status" value="1"/>
</dbReference>
<proteinExistence type="predicted"/>
<dbReference type="PANTHER" id="PTHR32024">
    <property type="entry name" value="TRK SYSTEM POTASSIUM UPTAKE PROTEIN TRKG-RELATED"/>
    <property type="match status" value="1"/>
</dbReference>
<accession>A0A2Z4GD80</accession>
<evidence type="ECO:0000256" key="8">
    <source>
        <dbReference type="SAM" id="Phobius"/>
    </source>
</evidence>
<dbReference type="GO" id="GO:0030001">
    <property type="term" value="P:metal ion transport"/>
    <property type="evidence" value="ECO:0007669"/>
    <property type="project" value="UniProtKB-ARBA"/>
</dbReference>
<evidence type="ECO:0000313" key="9">
    <source>
        <dbReference type="EMBL" id="AWV99060.1"/>
    </source>
</evidence>
<feature type="transmembrane region" description="Helical" evidence="8">
    <location>
        <begin position="89"/>
        <end position="107"/>
    </location>
</feature>
<dbReference type="AlphaFoldDB" id="A0A2Z4GD80"/>
<dbReference type="OrthoDB" id="9810952at2"/>
<feature type="transmembrane region" description="Helical" evidence="8">
    <location>
        <begin position="27"/>
        <end position="46"/>
    </location>
</feature>
<feature type="transmembrane region" description="Helical" evidence="8">
    <location>
        <begin position="504"/>
        <end position="525"/>
    </location>
</feature>